<reference evidence="1 2" key="1">
    <citation type="submission" date="2014-11" db="EMBL/GenBank/DDBJ databases">
        <title>Whole genome shotgun sequence of Sphingomonas parapaucimobilis NBRC 15100.</title>
        <authorList>
            <person name="Katano-Makiyama Y."/>
            <person name="Hosoyama A."/>
            <person name="Hashimoto M."/>
            <person name="Hosoyama Y."/>
            <person name="Noguchi M."/>
            <person name="Numata M."/>
            <person name="Tsuchikane K."/>
            <person name="Hirakata S."/>
            <person name="Uohara A."/>
            <person name="Shimodaira J."/>
            <person name="Ohji S."/>
            <person name="Ichikawa N."/>
            <person name="Kimura A."/>
            <person name="Yamazoe A."/>
            <person name="Fujita N."/>
        </authorList>
    </citation>
    <scope>NUCLEOTIDE SEQUENCE [LARGE SCALE GENOMIC DNA]</scope>
    <source>
        <strain evidence="1 2">NBRC 15100</strain>
    </source>
</reference>
<evidence type="ECO:0000313" key="1">
    <source>
        <dbReference type="EMBL" id="GAM01904.1"/>
    </source>
</evidence>
<dbReference type="EMBL" id="BBPI01000069">
    <property type="protein sequence ID" value="GAM01904.1"/>
    <property type="molecule type" value="Genomic_DNA"/>
</dbReference>
<comment type="caution">
    <text evidence="1">The sequence shown here is derived from an EMBL/GenBank/DDBJ whole genome shotgun (WGS) entry which is preliminary data.</text>
</comment>
<dbReference type="Proteomes" id="UP000032305">
    <property type="component" value="Unassembled WGS sequence"/>
</dbReference>
<evidence type="ECO:0000313" key="2">
    <source>
        <dbReference type="Proteomes" id="UP000032305"/>
    </source>
</evidence>
<proteinExistence type="predicted"/>
<accession>A0A0A1WAE8</accession>
<dbReference type="RefSeq" id="WP_042489314.1">
    <property type="nucleotide sequence ID" value="NZ_BBPI01000069.1"/>
</dbReference>
<gene>
    <name evidence="1" type="ORF">SP5_069_01480</name>
</gene>
<dbReference type="AlphaFoldDB" id="A0A0A1WAE8"/>
<sequence>MNAITEQPVAPDSKQRDKRIIAAARAIFTEALEAGQRGEFFDQAWQASTARTRLMQPSQSAMAAIERRDRTLYFFEEGLRAGSAGVPADHAWPKSYSLVIAKQITERVYDIPAGSGVAIAERMGVAL</sequence>
<keyword evidence="2" id="KW-1185">Reference proteome</keyword>
<organism evidence="1 2">
    <name type="scientific">Sphingomonas parapaucimobilis NBRC 15100</name>
    <dbReference type="NCBI Taxonomy" id="1219049"/>
    <lineage>
        <taxon>Bacteria</taxon>
        <taxon>Pseudomonadati</taxon>
        <taxon>Pseudomonadota</taxon>
        <taxon>Alphaproteobacteria</taxon>
        <taxon>Sphingomonadales</taxon>
        <taxon>Sphingomonadaceae</taxon>
        <taxon>Sphingomonas</taxon>
    </lineage>
</organism>
<name>A0A0A1WAE8_9SPHN</name>
<protein>
    <submittedName>
        <fullName evidence="1">Uncharacterized protein</fullName>
    </submittedName>
</protein>